<sequence>MNFSPKASPPQEITCLKISHADPNIYSAITHRLLFHLSRTRPDTPIVIICIGTDRSTGDSLGPLVGTSLSRFHSPLFHLYGTLEEPVHAVNLEDTLATIYRKHHNPFIVGIDACLGHSTSVGSIQVVDGPLRPGAGVNKHLPPVGDIHLTGIVNVGGFMEYFVLQNTRLSLVMRLSDIIATSLYSALKQWNAHAKSAATLEQ</sequence>
<keyword evidence="1" id="KW-0645">Protease</keyword>
<dbReference type="AlphaFoldDB" id="A0A2Z2KL45"/>
<dbReference type="InterPro" id="IPR023430">
    <property type="entry name" value="Pept_HybD-like_dom_sf"/>
</dbReference>
<dbReference type="EMBL" id="CP021780">
    <property type="protein sequence ID" value="ASA24985.1"/>
    <property type="molecule type" value="Genomic_DNA"/>
</dbReference>
<gene>
    <name evidence="1" type="primary">yyaC</name>
    <name evidence="1" type="ORF">B9T62_32065</name>
</gene>
<evidence type="ECO:0000313" key="2">
    <source>
        <dbReference type="Proteomes" id="UP000249890"/>
    </source>
</evidence>
<name>A0A2Z2KL45_9BACL</name>
<dbReference type="RefSeq" id="WP_087918952.1">
    <property type="nucleotide sequence ID" value="NZ_CP021780.1"/>
</dbReference>
<dbReference type="Proteomes" id="UP000249890">
    <property type="component" value="Chromosome"/>
</dbReference>
<dbReference type="Pfam" id="PF06866">
    <property type="entry name" value="DUF1256"/>
    <property type="match status" value="1"/>
</dbReference>
<dbReference type="GO" id="GO:0008233">
    <property type="term" value="F:peptidase activity"/>
    <property type="evidence" value="ECO:0007669"/>
    <property type="project" value="UniProtKB-KW"/>
</dbReference>
<dbReference type="KEGG" id="pdh:B9T62_32065"/>
<dbReference type="NCBIfam" id="TIGR02841">
    <property type="entry name" value="spore_YyaC"/>
    <property type="match status" value="1"/>
</dbReference>
<protein>
    <submittedName>
        <fullName evidence="1">Spore protease YyaC</fullName>
    </submittedName>
</protein>
<evidence type="ECO:0000313" key="1">
    <source>
        <dbReference type="EMBL" id="ASA24985.1"/>
    </source>
</evidence>
<proteinExistence type="predicted"/>
<dbReference type="SUPFAM" id="SSF53163">
    <property type="entry name" value="HybD-like"/>
    <property type="match status" value="1"/>
</dbReference>
<reference evidence="1 2" key="1">
    <citation type="submission" date="2017-06" db="EMBL/GenBank/DDBJ databases">
        <title>Complete genome sequence of Paenibacillus donghaensis KCTC 13049T isolated from East Sea sediment, South Korea.</title>
        <authorList>
            <person name="Jung B.K."/>
            <person name="Hong S.-J."/>
            <person name="Shin J.-H."/>
        </authorList>
    </citation>
    <scope>NUCLEOTIDE SEQUENCE [LARGE SCALE GENOMIC DNA]</scope>
    <source>
        <strain evidence="1 2">KCTC 13049</strain>
    </source>
</reference>
<keyword evidence="1" id="KW-0378">Hydrolase</keyword>
<dbReference type="GO" id="GO:0006508">
    <property type="term" value="P:proteolysis"/>
    <property type="evidence" value="ECO:0007669"/>
    <property type="project" value="UniProtKB-KW"/>
</dbReference>
<accession>A0A2Z2KL45</accession>
<dbReference type="InterPro" id="IPR009665">
    <property type="entry name" value="YyaC"/>
</dbReference>
<dbReference type="OrthoDB" id="9815953at2"/>
<keyword evidence="2" id="KW-1185">Reference proteome</keyword>
<organism evidence="1 2">
    <name type="scientific">Paenibacillus donghaensis</name>
    <dbReference type="NCBI Taxonomy" id="414771"/>
    <lineage>
        <taxon>Bacteria</taxon>
        <taxon>Bacillati</taxon>
        <taxon>Bacillota</taxon>
        <taxon>Bacilli</taxon>
        <taxon>Bacillales</taxon>
        <taxon>Paenibacillaceae</taxon>
        <taxon>Paenibacillus</taxon>
    </lineage>
</organism>